<feature type="compositionally biased region" description="Polar residues" evidence="9">
    <location>
        <begin position="360"/>
        <end position="381"/>
    </location>
</feature>
<feature type="compositionally biased region" description="Basic and acidic residues" evidence="9">
    <location>
        <begin position="535"/>
        <end position="546"/>
    </location>
</feature>
<dbReference type="InterPro" id="IPR039198">
    <property type="entry name" value="Srl3/Whi5"/>
</dbReference>
<feature type="region of interest" description="Disordered" evidence="9">
    <location>
        <begin position="160"/>
        <end position="215"/>
    </location>
</feature>
<keyword evidence="8" id="KW-0539">Nucleus</keyword>
<protein>
    <recommendedName>
        <fullName evidence="12">Cyclin-dependent kinase</fullName>
    </recommendedName>
</protein>
<feature type="compositionally biased region" description="Polar residues" evidence="9">
    <location>
        <begin position="304"/>
        <end position="315"/>
    </location>
</feature>
<dbReference type="AlphaFoldDB" id="A0AAD5RMH0"/>
<organism evidence="10 11">
    <name type="scientific">Zalerion maritima</name>
    <dbReference type="NCBI Taxonomy" id="339359"/>
    <lineage>
        <taxon>Eukaryota</taxon>
        <taxon>Fungi</taxon>
        <taxon>Dikarya</taxon>
        <taxon>Ascomycota</taxon>
        <taxon>Pezizomycotina</taxon>
        <taxon>Sordariomycetes</taxon>
        <taxon>Lulworthiomycetidae</taxon>
        <taxon>Lulworthiales</taxon>
        <taxon>Lulworthiaceae</taxon>
        <taxon>Zalerion</taxon>
    </lineage>
</organism>
<dbReference type="PANTHER" id="PTHR28246:SF1">
    <property type="entry name" value="G1-SPECIFIC TRANSCRIPTIONAL REPRESSOR WHI5-RELATED"/>
    <property type="match status" value="1"/>
</dbReference>
<evidence type="ECO:0000256" key="3">
    <source>
        <dbReference type="ARBA" id="ARBA00006922"/>
    </source>
</evidence>
<feature type="region of interest" description="Disordered" evidence="9">
    <location>
        <begin position="60"/>
        <end position="137"/>
    </location>
</feature>
<evidence type="ECO:0000256" key="7">
    <source>
        <dbReference type="ARBA" id="ARBA00023163"/>
    </source>
</evidence>
<feature type="region of interest" description="Disordered" evidence="9">
    <location>
        <begin position="261"/>
        <end position="381"/>
    </location>
</feature>
<reference evidence="10" key="1">
    <citation type="submission" date="2022-07" db="EMBL/GenBank/DDBJ databases">
        <title>Draft genome sequence of Zalerion maritima ATCC 34329, a (micro)plastics degrading marine fungus.</title>
        <authorList>
            <person name="Paco A."/>
            <person name="Goncalves M.F.M."/>
            <person name="Rocha-Santos T.A.P."/>
            <person name="Alves A."/>
        </authorList>
    </citation>
    <scope>NUCLEOTIDE SEQUENCE</scope>
    <source>
        <strain evidence="10">ATCC 34329</strain>
    </source>
</reference>
<feature type="compositionally biased region" description="Polar residues" evidence="9">
    <location>
        <begin position="101"/>
        <end position="130"/>
    </location>
</feature>
<evidence type="ECO:0000313" key="10">
    <source>
        <dbReference type="EMBL" id="KAJ2898619.1"/>
    </source>
</evidence>
<keyword evidence="7" id="KW-0804">Transcription</keyword>
<evidence type="ECO:0000256" key="8">
    <source>
        <dbReference type="ARBA" id="ARBA00023242"/>
    </source>
</evidence>
<dbReference type="PANTHER" id="PTHR28246">
    <property type="entry name" value="G1-SPECIFIC TRANSCRIPTIONAL REPRESSOR WHI5-RELATED"/>
    <property type="match status" value="1"/>
</dbReference>
<feature type="compositionally biased region" description="Polar residues" evidence="9">
    <location>
        <begin position="413"/>
        <end position="458"/>
    </location>
</feature>
<dbReference type="GO" id="GO:0000082">
    <property type="term" value="P:G1/S transition of mitotic cell cycle"/>
    <property type="evidence" value="ECO:0007669"/>
    <property type="project" value="InterPro"/>
</dbReference>
<evidence type="ECO:0000256" key="9">
    <source>
        <dbReference type="SAM" id="MobiDB-lite"/>
    </source>
</evidence>
<evidence type="ECO:0000256" key="1">
    <source>
        <dbReference type="ARBA" id="ARBA00004123"/>
    </source>
</evidence>
<comment type="caution">
    <text evidence="10">The sequence shown here is derived from an EMBL/GenBank/DDBJ whole genome shotgun (WGS) entry which is preliminary data.</text>
</comment>
<accession>A0AAD5RMH0</accession>
<keyword evidence="4" id="KW-0963">Cytoplasm</keyword>
<dbReference type="InterPro" id="IPR013734">
    <property type="entry name" value="TF_Nrm1/Whi5"/>
</dbReference>
<evidence type="ECO:0000256" key="4">
    <source>
        <dbReference type="ARBA" id="ARBA00022490"/>
    </source>
</evidence>
<keyword evidence="6" id="KW-0805">Transcription regulation</keyword>
<comment type="subcellular location">
    <subcellularLocation>
        <location evidence="2">Cytoplasm</location>
    </subcellularLocation>
    <subcellularLocation>
        <location evidence="1">Nucleus</location>
    </subcellularLocation>
</comment>
<dbReference type="EMBL" id="JAKWBI020000223">
    <property type="protein sequence ID" value="KAJ2898619.1"/>
    <property type="molecule type" value="Genomic_DNA"/>
</dbReference>
<keyword evidence="11" id="KW-1185">Reference proteome</keyword>
<proteinExistence type="inferred from homology"/>
<evidence type="ECO:0000256" key="5">
    <source>
        <dbReference type="ARBA" id="ARBA00022491"/>
    </source>
</evidence>
<feature type="compositionally biased region" description="Low complexity" evidence="9">
    <location>
        <begin position="516"/>
        <end position="531"/>
    </location>
</feature>
<evidence type="ECO:0008006" key="12">
    <source>
        <dbReference type="Google" id="ProtNLM"/>
    </source>
</evidence>
<dbReference type="GO" id="GO:0033309">
    <property type="term" value="C:SBF transcription complex"/>
    <property type="evidence" value="ECO:0007669"/>
    <property type="project" value="TreeGrafter"/>
</dbReference>
<comment type="similarity">
    <text evidence="3">Belongs to the WHI5/NRM1 family.</text>
</comment>
<dbReference type="Proteomes" id="UP001201980">
    <property type="component" value="Unassembled WGS sequence"/>
</dbReference>
<dbReference type="GO" id="GO:0005737">
    <property type="term" value="C:cytoplasm"/>
    <property type="evidence" value="ECO:0007669"/>
    <property type="project" value="UniProtKB-SubCell"/>
</dbReference>
<gene>
    <name evidence="10" type="ORF">MKZ38_003784</name>
</gene>
<feature type="region of interest" description="Disordered" evidence="9">
    <location>
        <begin position="412"/>
        <end position="574"/>
    </location>
</feature>
<name>A0AAD5RMH0_9PEZI</name>
<sequence>MHHAAANATATSGPSPNAAVLHHHDSQQAPVLPPLHPVSSSITTTPAPTTNTAAAISAVRYESTSQPQSRSHQHHYSVDSLPRSSLPHGSSAVSHLVPGATINTDSSFSQPVLPSSQDTIPDTAYTTPVASQDPDIASSGLQGSSQMLQHLSQIAATQEKMADPQSPVGGASRKRMADGAVKTTRDRSSTSPVYPMSAGMTGPPGRGGHSRNTSTVSMASTASSKLGELSSELKTRLSYAMVKVNHGWQARSIDEVENLASQAVSPTSTNSTLHGRHGSSASPRMRLASSQPLPQNAHFDANWRSYSRTQSSASPPASHLGAPTALAPPAPIHASRPPQNTRKNSRTKYPHAQLSHSHHASPSGTPHTPGQPSPLQTTPAQRGIQTPVVDPILFSPHQNAREQETIEALLSMGSPNNAGNIVHNFSPQMGPPSRSQQSQGHQRTALPSSRLSQSQEATISPARKSLPSGRPRQNGKRVGFEKLSSNASEMDIDDSYASPRGAGSRGTPRRKLNGQPLRPLPMSSGLSGPSRPRQKLADEDIERMLDRAGAGDSSDSESEIQIPVRATRTGRIGA</sequence>
<keyword evidence="5" id="KW-0678">Repressor</keyword>
<feature type="compositionally biased region" description="Low complexity" evidence="9">
    <location>
        <begin position="37"/>
        <end position="48"/>
    </location>
</feature>
<evidence type="ECO:0000256" key="2">
    <source>
        <dbReference type="ARBA" id="ARBA00004496"/>
    </source>
</evidence>
<evidence type="ECO:0000313" key="11">
    <source>
        <dbReference type="Proteomes" id="UP001201980"/>
    </source>
</evidence>
<feature type="compositionally biased region" description="Polar residues" evidence="9">
    <location>
        <begin position="261"/>
        <end position="273"/>
    </location>
</feature>
<dbReference type="GO" id="GO:0003712">
    <property type="term" value="F:transcription coregulator activity"/>
    <property type="evidence" value="ECO:0007669"/>
    <property type="project" value="TreeGrafter"/>
</dbReference>
<feature type="region of interest" description="Disordered" evidence="9">
    <location>
        <begin position="1"/>
        <end position="48"/>
    </location>
</feature>
<dbReference type="Pfam" id="PF08528">
    <property type="entry name" value="Whi5"/>
    <property type="match status" value="1"/>
</dbReference>
<evidence type="ECO:0000256" key="6">
    <source>
        <dbReference type="ARBA" id="ARBA00023015"/>
    </source>
</evidence>